<dbReference type="InterPro" id="IPR029787">
    <property type="entry name" value="Nucleotide_cyclase"/>
</dbReference>
<dbReference type="NCBIfam" id="TIGR00229">
    <property type="entry name" value="sensory_box"/>
    <property type="match status" value="2"/>
</dbReference>
<dbReference type="SMART" id="SM00267">
    <property type="entry name" value="GGDEF"/>
    <property type="match status" value="1"/>
</dbReference>
<comment type="caution">
    <text evidence="3">The sequence shown here is derived from an EMBL/GenBank/DDBJ whole genome shotgun (WGS) entry which is preliminary data.</text>
</comment>
<name>A0A846XPN6_9NOCA</name>
<dbReference type="RefSeq" id="WP_068038401.1">
    <property type="nucleotide sequence ID" value="NZ_JAAXOO010000007.1"/>
</dbReference>
<dbReference type="Gene3D" id="3.30.450.20">
    <property type="entry name" value="PAS domain"/>
    <property type="match status" value="2"/>
</dbReference>
<dbReference type="SMART" id="SM00091">
    <property type="entry name" value="PAS"/>
    <property type="match status" value="2"/>
</dbReference>
<dbReference type="CDD" id="cd00130">
    <property type="entry name" value="PAS"/>
    <property type="match status" value="2"/>
</dbReference>
<dbReference type="SUPFAM" id="SSF55785">
    <property type="entry name" value="PYP-like sensor domain (PAS domain)"/>
    <property type="match status" value="2"/>
</dbReference>
<evidence type="ECO:0000259" key="2">
    <source>
        <dbReference type="PROSITE" id="PS50887"/>
    </source>
</evidence>
<dbReference type="EMBL" id="JAAXOO010000007">
    <property type="protein sequence ID" value="NKY36483.1"/>
    <property type="molecule type" value="Genomic_DNA"/>
</dbReference>
<dbReference type="PANTHER" id="PTHR44757">
    <property type="entry name" value="DIGUANYLATE CYCLASE DGCP"/>
    <property type="match status" value="1"/>
</dbReference>
<dbReference type="Proteomes" id="UP000565715">
    <property type="component" value="Unassembled WGS sequence"/>
</dbReference>
<evidence type="ECO:0000256" key="1">
    <source>
        <dbReference type="SAM" id="MobiDB-lite"/>
    </source>
</evidence>
<dbReference type="Gene3D" id="3.30.70.270">
    <property type="match status" value="1"/>
</dbReference>
<sequence>MGDRRASAAEQLAHRYRSLVEHSPDGIFVHERGIVVYANPACLRLLGAKNLAEVLGQRIARFIHPDSREPMYERLAGLTAAGVATEPTEMTLLALDGREVPAETVSVLTAWHDRLAYQVVLHDLSAQRRAERAQRRAEQHFTTVVAQLEEGVAVIYQDGIIGSANPAARRILGIDEQMPVVGTRIAQLPVEWLDANGAPLPPARHPVARTLATGEMVTAFVFAIGRPDGRRRWLSVSSRLLASDEPGAAAVCSFTDITEYLAGRRQLEYQATHDPLTGLANRSLILSQLSGALAASGAHRRVSTVMFIDLDGFKSINDTMGHAIGDTVLRIVAHRLLRALRAEDLVGRLGGDEFLVLLAGRPGDEELEPLVQRLRAAMAEPIVARGHRIAVNASIGVTALEPGDTRTPEAVLHDADIAMYEAKPPGHRDATGGRGLRSDNSNVS</sequence>
<dbReference type="InterPro" id="IPR043128">
    <property type="entry name" value="Rev_trsase/Diguanyl_cyclase"/>
</dbReference>
<dbReference type="GO" id="GO:0006355">
    <property type="term" value="P:regulation of DNA-templated transcription"/>
    <property type="evidence" value="ECO:0007669"/>
    <property type="project" value="InterPro"/>
</dbReference>
<dbReference type="PANTHER" id="PTHR44757:SF2">
    <property type="entry name" value="BIOFILM ARCHITECTURE MAINTENANCE PROTEIN MBAA"/>
    <property type="match status" value="1"/>
</dbReference>
<accession>A0A846XPN6</accession>
<dbReference type="AlphaFoldDB" id="A0A846XPN6"/>
<dbReference type="InterPro" id="IPR052155">
    <property type="entry name" value="Biofilm_reg_signaling"/>
</dbReference>
<dbReference type="Pfam" id="PF00990">
    <property type="entry name" value="GGDEF"/>
    <property type="match status" value="1"/>
</dbReference>
<dbReference type="InterPro" id="IPR000014">
    <property type="entry name" value="PAS"/>
</dbReference>
<evidence type="ECO:0000313" key="4">
    <source>
        <dbReference type="Proteomes" id="UP000565715"/>
    </source>
</evidence>
<protein>
    <submittedName>
        <fullName evidence="3">Sensor domain-containing diguanylate cyclase</fullName>
    </submittedName>
</protein>
<organism evidence="3 4">
    <name type="scientific">Nocardia speluncae</name>
    <dbReference type="NCBI Taxonomy" id="419477"/>
    <lineage>
        <taxon>Bacteria</taxon>
        <taxon>Bacillati</taxon>
        <taxon>Actinomycetota</taxon>
        <taxon>Actinomycetes</taxon>
        <taxon>Mycobacteriales</taxon>
        <taxon>Nocardiaceae</taxon>
        <taxon>Nocardia</taxon>
    </lineage>
</organism>
<gene>
    <name evidence="3" type="ORF">HGA13_25935</name>
</gene>
<evidence type="ECO:0000313" key="3">
    <source>
        <dbReference type="EMBL" id="NKY36483.1"/>
    </source>
</evidence>
<dbReference type="InterPro" id="IPR013767">
    <property type="entry name" value="PAS_fold"/>
</dbReference>
<reference evidence="3 4" key="1">
    <citation type="submission" date="2020-04" db="EMBL/GenBank/DDBJ databases">
        <title>MicrobeNet Type strains.</title>
        <authorList>
            <person name="Nicholson A.C."/>
        </authorList>
    </citation>
    <scope>NUCLEOTIDE SEQUENCE [LARGE SCALE GENOMIC DNA]</scope>
    <source>
        <strain evidence="3 4">DSM 45078</strain>
    </source>
</reference>
<dbReference type="Pfam" id="PF13426">
    <property type="entry name" value="PAS_9"/>
    <property type="match status" value="1"/>
</dbReference>
<proteinExistence type="predicted"/>
<dbReference type="CDD" id="cd01949">
    <property type="entry name" value="GGDEF"/>
    <property type="match status" value="1"/>
</dbReference>
<dbReference type="Pfam" id="PF00989">
    <property type="entry name" value="PAS"/>
    <property type="match status" value="1"/>
</dbReference>
<keyword evidence="4" id="KW-1185">Reference proteome</keyword>
<dbReference type="NCBIfam" id="TIGR00254">
    <property type="entry name" value="GGDEF"/>
    <property type="match status" value="1"/>
</dbReference>
<dbReference type="SUPFAM" id="SSF55073">
    <property type="entry name" value="Nucleotide cyclase"/>
    <property type="match status" value="1"/>
</dbReference>
<feature type="region of interest" description="Disordered" evidence="1">
    <location>
        <begin position="422"/>
        <end position="444"/>
    </location>
</feature>
<dbReference type="InterPro" id="IPR035965">
    <property type="entry name" value="PAS-like_dom_sf"/>
</dbReference>
<dbReference type="InterPro" id="IPR000160">
    <property type="entry name" value="GGDEF_dom"/>
</dbReference>
<feature type="domain" description="GGDEF" evidence="2">
    <location>
        <begin position="301"/>
        <end position="435"/>
    </location>
</feature>
<dbReference type="PROSITE" id="PS50887">
    <property type="entry name" value="GGDEF"/>
    <property type="match status" value="1"/>
</dbReference>